<dbReference type="Gene3D" id="1.20.1250.20">
    <property type="entry name" value="MFS general substrate transporter like domains"/>
    <property type="match status" value="1"/>
</dbReference>
<dbReference type="EMBL" id="GBRH01219628">
    <property type="protein sequence ID" value="JAD78267.1"/>
    <property type="molecule type" value="Transcribed_RNA"/>
</dbReference>
<organism evidence="6">
    <name type="scientific">Arundo donax</name>
    <name type="common">Giant reed</name>
    <name type="synonym">Donax arundinaceus</name>
    <dbReference type="NCBI Taxonomy" id="35708"/>
    <lineage>
        <taxon>Eukaryota</taxon>
        <taxon>Viridiplantae</taxon>
        <taxon>Streptophyta</taxon>
        <taxon>Embryophyta</taxon>
        <taxon>Tracheophyta</taxon>
        <taxon>Spermatophyta</taxon>
        <taxon>Magnoliopsida</taxon>
        <taxon>Liliopsida</taxon>
        <taxon>Poales</taxon>
        <taxon>Poaceae</taxon>
        <taxon>PACMAD clade</taxon>
        <taxon>Arundinoideae</taxon>
        <taxon>Arundineae</taxon>
        <taxon>Arundo</taxon>
    </lineage>
</organism>
<keyword evidence="4" id="KW-1133">Transmembrane helix</keyword>
<evidence type="ECO:0000256" key="5">
    <source>
        <dbReference type="ARBA" id="ARBA00023136"/>
    </source>
</evidence>
<name>A0A0A9SQ55_ARUDO</name>
<dbReference type="PANTHER" id="PTHR11654">
    <property type="entry name" value="OLIGOPEPTIDE TRANSPORTER-RELATED"/>
    <property type="match status" value="1"/>
</dbReference>
<evidence type="ECO:0000256" key="4">
    <source>
        <dbReference type="ARBA" id="ARBA00022989"/>
    </source>
</evidence>
<dbReference type="InterPro" id="IPR036259">
    <property type="entry name" value="MFS_trans_sf"/>
</dbReference>
<comment type="similarity">
    <text evidence="2">Belongs to the major facilitator superfamily. Proton-dependent oligopeptide transporter (POT/PTR) (TC 2.A.17) family.</text>
</comment>
<dbReference type="GO" id="GO:0022857">
    <property type="term" value="F:transmembrane transporter activity"/>
    <property type="evidence" value="ECO:0007669"/>
    <property type="project" value="InterPro"/>
</dbReference>
<keyword evidence="5" id="KW-0472">Membrane</keyword>
<evidence type="ECO:0000256" key="3">
    <source>
        <dbReference type="ARBA" id="ARBA00022692"/>
    </source>
</evidence>
<reference evidence="6" key="2">
    <citation type="journal article" date="2015" name="Data Brief">
        <title>Shoot transcriptome of the giant reed, Arundo donax.</title>
        <authorList>
            <person name="Barrero R.A."/>
            <person name="Guerrero F.D."/>
            <person name="Moolhuijzen P."/>
            <person name="Goolsby J.A."/>
            <person name="Tidwell J."/>
            <person name="Bellgard S.E."/>
            <person name="Bellgard M.I."/>
        </authorList>
    </citation>
    <scope>NUCLEOTIDE SEQUENCE</scope>
    <source>
        <tissue evidence="6">Shoot tissue taken approximately 20 cm above the soil surface</tissue>
    </source>
</reference>
<dbReference type="Pfam" id="PF00854">
    <property type="entry name" value="PTR2"/>
    <property type="match status" value="1"/>
</dbReference>
<comment type="subcellular location">
    <subcellularLocation>
        <location evidence="1">Membrane</location>
        <topology evidence="1">Multi-pass membrane protein</topology>
    </subcellularLocation>
</comment>
<evidence type="ECO:0000313" key="6">
    <source>
        <dbReference type="EMBL" id="JAD78267.1"/>
    </source>
</evidence>
<reference evidence="6" key="1">
    <citation type="submission" date="2014-09" db="EMBL/GenBank/DDBJ databases">
        <authorList>
            <person name="Magalhaes I.L.F."/>
            <person name="Oliveira U."/>
            <person name="Santos F.R."/>
            <person name="Vidigal T.H.D.A."/>
            <person name="Brescovit A.D."/>
            <person name="Santos A.J."/>
        </authorList>
    </citation>
    <scope>NUCLEOTIDE SEQUENCE</scope>
    <source>
        <tissue evidence="6">Shoot tissue taken approximately 20 cm above the soil surface</tissue>
    </source>
</reference>
<protein>
    <submittedName>
        <fullName evidence="6">Uncharacterized protein</fullName>
    </submittedName>
</protein>
<dbReference type="InterPro" id="IPR000109">
    <property type="entry name" value="POT_fam"/>
</dbReference>
<evidence type="ECO:0000256" key="2">
    <source>
        <dbReference type="ARBA" id="ARBA00005982"/>
    </source>
</evidence>
<dbReference type="AlphaFoldDB" id="A0A0A9SQ55"/>
<sequence>MMSRFFDKAAIVSAPSDHKFTAPMSSWRLCTVTQAEELKMLLQMYPVWLSFVTFYAVTVQMSSTLVEQGMFMDNHIGPFTIPPASLSIFNVLSVLVWVPLYEAFLVPLARRFMGNDKGFSRAQCLVIGLALSILAMVCAALLETRRLAITGANRLTYQSVPVPISILWQVPVYSVHGAAKVFASIGMAGFFYDHAPETMKSLCAALGQLTIAAGSYFNSLVLGVVAIATTRGGSLGGSRTT</sequence>
<accession>A0A0A9SQ55</accession>
<evidence type="ECO:0000256" key="1">
    <source>
        <dbReference type="ARBA" id="ARBA00004141"/>
    </source>
</evidence>
<proteinExistence type="inferred from homology"/>
<keyword evidence="3" id="KW-0812">Transmembrane</keyword>
<dbReference type="GO" id="GO:0016020">
    <property type="term" value="C:membrane"/>
    <property type="evidence" value="ECO:0007669"/>
    <property type="project" value="UniProtKB-SubCell"/>
</dbReference>